<reference evidence="1" key="1">
    <citation type="submission" date="2018-06" db="EMBL/GenBank/DDBJ databases">
        <authorList>
            <person name="Zhirakovskaya E."/>
        </authorList>
    </citation>
    <scope>NUCLEOTIDE SEQUENCE</scope>
</reference>
<proteinExistence type="predicted"/>
<gene>
    <name evidence="1" type="ORF">MNBD_GAMMA22-2729</name>
</gene>
<evidence type="ECO:0000313" key="1">
    <source>
        <dbReference type="EMBL" id="VAW91455.1"/>
    </source>
</evidence>
<organism evidence="1">
    <name type="scientific">hydrothermal vent metagenome</name>
    <dbReference type="NCBI Taxonomy" id="652676"/>
    <lineage>
        <taxon>unclassified sequences</taxon>
        <taxon>metagenomes</taxon>
        <taxon>ecological metagenomes</taxon>
    </lineage>
</organism>
<sequence>MTASADNIIKQTQSWISSVIIEFNFCPFAKREFERGSIYYKIASDLDSGINQTQKNENTILASALEDLIKECYRLDSSSKIETSFLILPKNFSDYSLFLDLSYLAEELLTTENYEGIYQIASFHPDYCFADTAPDDAANFTNKAPYPMLHLLRESSMEQALDNYSNPEQIPLRNIKKSRELGIKKFQTILTSCIKQN</sequence>
<dbReference type="InterPro" id="IPR009858">
    <property type="entry name" value="DUF1415"/>
</dbReference>
<protein>
    <recommendedName>
        <fullName evidence="2">DUF1415 domain-containing protein</fullName>
    </recommendedName>
</protein>
<dbReference type="EMBL" id="UOFS01000006">
    <property type="protein sequence ID" value="VAW91455.1"/>
    <property type="molecule type" value="Genomic_DNA"/>
</dbReference>
<accession>A0A3B0ZDG1</accession>
<dbReference type="Pfam" id="PF07209">
    <property type="entry name" value="DUF1415"/>
    <property type="match status" value="1"/>
</dbReference>
<evidence type="ECO:0008006" key="2">
    <source>
        <dbReference type="Google" id="ProtNLM"/>
    </source>
</evidence>
<dbReference type="AlphaFoldDB" id="A0A3B0ZDG1"/>
<name>A0A3B0ZDG1_9ZZZZ</name>